<dbReference type="InterPro" id="IPR002641">
    <property type="entry name" value="PNPLA_dom"/>
</dbReference>
<feature type="short sequence motif" description="GXGXXG" evidence="4">
    <location>
        <begin position="14"/>
        <end position="19"/>
    </location>
</feature>
<dbReference type="InParanoid" id="A0A059BLQ9"/>
<evidence type="ECO:0000256" key="1">
    <source>
        <dbReference type="ARBA" id="ARBA00010240"/>
    </source>
</evidence>
<dbReference type="PANTHER" id="PTHR32176:SF109">
    <property type="entry name" value="PATATIN-LIKE PROTEIN 2"/>
    <property type="match status" value="1"/>
</dbReference>
<protein>
    <recommendedName>
        <fullName evidence="5">Patatin</fullName>
        <ecNumber evidence="5">3.1.1.-</ecNumber>
    </recommendedName>
</protein>
<dbReference type="AlphaFoldDB" id="A0A059BLQ9"/>
<dbReference type="PANTHER" id="PTHR32176">
    <property type="entry name" value="XYLOSE ISOMERASE"/>
    <property type="match status" value="1"/>
</dbReference>
<comment type="domain">
    <text evidence="5">The nitrogen atoms of the two glycine residues in the GGXR motif define the oxyanion hole, and stabilize the oxyanion that forms during the nucleophilic attack by the catalytic serine during substrate cleavage.</text>
</comment>
<comment type="similarity">
    <text evidence="1 5">Belongs to the patatin family.</text>
</comment>
<evidence type="ECO:0000256" key="4">
    <source>
        <dbReference type="PROSITE-ProRule" id="PRU01161"/>
    </source>
</evidence>
<dbReference type="GO" id="GO:0004620">
    <property type="term" value="F:phospholipase activity"/>
    <property type="evidence" value="ECO:0000318"/>
    <property type="project" value="GO_Central"/>
</dbReference>
<evidence type="ECO:0000313" key="7">
    <source>
        <dbReference type="EMBL" id="KCW67028.1"/>
    </source>
</evidence>
<accession>A0A059BLQ9</accession>
<dbReference type="GO" id="GO:0047372">
    <property type="term" value="F:monoacylglycerol lipase activity"/>
    <property type="evidence" value="ECO:0000318"/>
    <property type="project" value="GO_Central"/>
</dbReference>
<organism evidence="7">
    <name type="scientific">Eucalyptus grandis</name>
    <name type="common">Flooded gum</name>
    <dbReference type="NCBI Taxonomy" id="71139"/>
    <lineage>
        <taxon>Eukaryota</taxon>
        <taxon>Viridiplantae</taxon>
        <taxon>Streptophyta</taxon>
        <taxon>Embryophyta</taxon>
        <taxon>Tracheophyta</taxon>
        <taxon>Spermatophyta</taxon>
        <taxon>Magnoliopsida</taxon>
        <taxon>eudicotyledons</taxon>
        <taxon>Gunneridae</taxon>
        <taxon>Pentapetalae</taxon>
        <taxon>rosids</taxon>
        <taxon>malvids</taxon>
        <taxon>Myrtales</taxon>
        <taxon>Myrtaceae</taxon>
        <taxon>Myrtoideae</taxon>
        <taxon>Eucalypteae</taxon>
        <taxon>Eucalyptus</taxon>
    </lineage>
</organism>
<feature type="active site" description="Proton acceptor" evidence="4">
    <location>
        <position position="206"/>
    </location>
</feature>
<dbReference type="PROSITE" id="PS51635">
    <property type="entry name" value="PNPLA"/>
    <property type="match status" value="1"/>
</dbReference>
<dbReference type="eggNOG" id="KOG0513">
    <property type="taxonomic scope" value="Eukaryota"/>
</dbReference>
<dbReference type="EC" id="3.1.1.-" evidence="5"/>
<gene>
    <name evidence="7" type="ORF">EUGRSUZ_F00787</name>
</gene>
<evidence type="ECO:0000256" key="3">
    <source>
        <dbReference type="ARBA" id="ARBA00023098"/>
    </source>
</evidence>
<feature type="short sequence motif" description="GXSXG" evidence="4">
    <location>
        <begin position="52"/>
        <end position="56"/>
    </location>
</feature>
<sequence>MKGVNFIPILSIDGGGIRGIIAAVILSFLESELQKLDSPNVRIADYFHTIAGTSSGGLIMAMLTCPDKEGRPLFTTKNIIDFYLKESPKIFPQPRTHVWGLHHLKEAITCFQGPKYDGEYMHSVISKELGEKRLHNTLTNVVIVAYDTLLNDKAVFSSHEIKKSLGQDALLSDVCIATSAAPGYFPSHYFETIDPLGKISKFNLIDGAIAANNPILLEVTSGTNDLSEARKHGQFLLLSIGTGPQRKMVTMRVKPKSGAFPIGSTKEDDSLCGDLSSMDKATAKNLEDLVKFGKELLGKPVSKRNPNTGALDKETNAEALIRTFSRHADDKNY</sequence>
<dbReference type="GO" id="GO:0016042">
    <property type="term" value="P:lipid catabolic process"/>
    <property type="evidence" value="ECO:0007669"/>
    <property type="project" value="UniProtKB-UniRule"/>
</dbReference>
<dbReference type="Pfam" id="PF01734">
    <property type="entry name" value="Patatin"/>
    <property type="match status" value="1"/>
</dbReference>
<dbReference type="EMBL" id="KK198758">
    <property type="protein sequence ID" value="KCW67028.1"/>
    <property type="molecule type" value="Genomic_DNA"/>
</dbReference>
<evidence type="ECO:0000256" key="2">
    <source>
        <dbReference type="ARBA" id="ARBA00022963"/>
    </source>
</evidence>
<dbReference type="Gene3D" id="3.40.1090.10">
    <property type="entry name" value="Cytosolic phospholipase A2 catalytic domain"/>
    <property type="match status" value="1"/>
</dbReference>
<evidence type="ECO:0000256" key="5">
    <source>
        <dbReference type="RuleBase" id="RU361262"/>
    </source>
</evidence>
<keyword evidence="4 5" id="KW-0378">Hydrolase</keyword>
<feature type="active site" description="Nucleophile" evidence="4">
    <location>
        <position position="54"/>
    </location>
</feature>
<comment type="function">
    <text evidence="5">Lipolytic acyl hydrolase (LAH).</text>
</comment>
<dbReference type="SUPFAM" id="SSF52151">
    <property type="entry name" value="FabD/lysophospholipase-like"/>
    <property type="match status" value="1"/>
</dbReference>
<proteinExistence type="inferred from homology"/>
<reference evidence="7" key="1">
    <citation type="submission" date="2013-07" db="EMBL/GenBank/DDBJ databases">
        <title>The genome of Eucalyptus grandis.</title>
        <authorList>
            <person name="Schmutz J."/>
            <person name="Hayes R."/>
            <person name="Myburg A."/>
            <person name="Tuskan G."/>
            <person name="Grattapaglia D."/>
            <person name="Rokhsar D.S."/>
        </authorList>
    </citation>
    <scope>NUCLEOTIDE SEQUENCE</scope>
    <source>
        <tissue evidence="7">Leaf extractions</tissue>
    </source>
</reference>
<feature type="domain" description="PNPLA" evidence="6">
    <location>
        <begin position="10"/>
        <end position="219"/>
    </location>
</feature>
<dbReference type="InterPro" id="IPR016035">
    <property type="entry name" value="Acyl_Trfase/lysoPLipase"/>
</dbReference>
<keyword evidence="2 4" id="KW-0442">Lipid degradation</keyword>
<feature type="short sequence motif" description="DGA/G" evidence="4">
    <location>
        <begin position="206"/>
        <end position="208"/>
    </location>
</feature>
<dbReference type="Gramene" id="KCW67028">
    <property type="protein sequence ID" value="KCW67028"/>
    <property type="gene ID" value="EUGRSUZ_F00787"/>
</dbReference>
<name>A0A059BLQ9_EUCGR</name>
<keyword evidence="3 4" id="KW-0443">Lipid metabolism</keyword>
<evidence type="ECO:0000259" key="6">
    <source>
        <dbReference type="PROSITE" id="PS51635"/>
    </source>
</evidence>